<proteinExistence type="predicted"/>
<dbReference type="EMBL" id="LXQA011460417">
    <property type="protein sequence ID" value="MCI97982.1"/>
    <property type="molecule type" value="Genomic_DNA"/>
</dbReference>
<name>A0A392WEU1_9FABA</name>
<organism evidence="1 2">
    <name type="scientific">Trifolium medium</name>
    <dbReference type="NCBI Taxonomy" id="97028"/>
    <lineage>
        <taxon>Eukaryota</taxon>
        <taxon>Viridiplantae</taxon>
        <taxon>Streptophyta</taxon>
        <taxon>Embryophyta</taxon>
        <taxon>Tracheophyta</taxon>
        <taxon>Spermatophyta</taxon>
        <taxon>Magnoliopsida</taxon>
        <taxon>eudicotyledons</taxon>
        <taxon>Gunneridae</taxon>
        <taxon>Pentapetalae</taxon>
        <taxon>rosids</taxon>
        <taxon>fabids</taxon>
        <taxon>Fabales</taxon>
        <taxon>Fabaceae</taxon>
        <taxon>Papilionoideae</taxon>
        <taxon>50 kb inversion clade</taxon>
        <taxon>NPAAA clade</taxon>
        <taxon>Hologalegina</taxon>
        <taxon>IRL clade</taxon>
        <taxon>Trifolieae</taxon>
        <taxon>Trifolium</taxon>
    </lineage>
</organism>
<dbReference type="Proteomes" id="UP000265520">
    <property type="component" value="Unassembled WGS sequence"/>
</dbReference>
<accession>A0A392WEU1</accession>
<sequence>DGLAFRGLVFGLAELQAGGHIEGVIGSLPPGPVRG</sequence>
<feature type="non-terminal residue" evidence="1">
    <location>
        <position position="1"/>
    </location>
</feature>
<keyword evidence="2" id="KW-1185">Reference proteome</keyword>
<evidence type="ECO:0000313" key="1">
    <source>
        <dbReference type="EMBL" id="MCI97982.1"/>
    </source>
</evidence>
<comment type="caution">
    <text evidence="1">The sequence shown here is derived from an EMBL/GenBank/DDBJ whole genome shotgun (WGS) entry which is preliminary data.</text>
</comment>
<dbReference type="AlphaFoldDB" id="A0A392WEU1"/>
<reference evidence="1 2" key="1">
    <citation type="journal article" date="2018" name="Front. Plant Sci.">
        <title>Red Clover (Trifolium pratense) and Zigzag Clover (T. medium) - A Picture of Genomic Similarities and Differences.</title>
        <authorList>
            <person name="Dluhosova J."/>
            <person name="Istvanek J."/>
            <person name="Nedelnik J."/>
            <person name="Repkova J."/>
        </authorList>
    </citation>
    <scope>NUCLEOTIDE SEQUENCE [LARGE SCALE GENOMIC DNA]</scope>
    <source>
        <strain evidence="2">cv. 10/8</strain>
        <tissue evidence="1">Leaf</tissue>
    </source>
</reference>
<protein>
    <submittedName>
        <fullName evidence="1">Uncharacterized protein</fullName>
    </submittedName>
</protein>
<evidence type="ECO:0000313" key="2">
    <source>
        <dbReference type="Proteomes" id="UP000265520"/>
    </source>
</evidence>